<accession>A0ABS5ZK63</accession>
<proteinExistence type="predicted"/>
<reference evidence="1 2" key="1">
    <citation type="submission" date="2021-04" db="EMBL/GenBank/DDBJ databases">
        <authorList>
            <person name="Pira H."/>
            <person name="Risdian C."/>
            <person name="Wink J."/>
        </authorList>
    </citation>
    <scope>NUCLEOTIDE SEQUENCE [LARGE SCALE GENOMIC DNA]</scope>
    <source>
        <strain evidence="1 2">WH53</strain>
    </source>
</reference>
<evidence type="ECO:0000313" key="1">
    <source>
        <dbReference type="EMBL" id="MBU2714471.1"/>
    </source>
</evidence>
<dbReference type="EMBL" id="JAGSOY010000304">
    <property type="protein sequence ID" value="MBU2714471.1"/>
    <property type="molecule type" value="Genomic_DNA"/>
</dbReference>
<evidence type="ECO:0008006" key="3">
    <source>
        <dbReference type="Google" id="ProtNLM"/>
    </source>
</evidence>
<gene>
    <name evidence="1" type="ORF">KCG35_25810</name>
</gene>
<sequence>NTYAYVAANPLKYADPKGLVYGYGSSPYGTYYAAKPDEKSEVATGAFSYLSDLTNGFNPYEKGSCEYFRREAAIKGAEELLEVAAKSPTVREYITSRLIEIIQANPEYYAGRVLANTITAAIINKVLKRGKNGTIPQNAALGAALTSKATYSAIIEMVEENIPECPCEK</sequence>
<comment type="caution">
    <text evidence="1">The sequence shown here is derived from an EMBL/GenBank/DDBJ whole genome shotgun (WGS) entry which is preliminary data.</text>
</comment>
<organism evidence="1 2">
    <name type="scientific">Zooshikella harenae</name>
    <dbReference type="NCBI Taxonomy" id="2827238"/>
    <lineage>
        <taxon>Bacteria</taxon>
        <taxon>Pseudomonadati</taxon>
        <taxon>Pseudomonadota</taxon>
        <taxon>Gammaproteobacteria</taxon>
        <taxon>Oceanospirillales</taxon>
        <taxon>Zooshikellaceae</taxon>
        <taxon>Zooshikella</taxon>
    </lineage>
</organism>
<evidence type="ECO:0000313" key="2">
    <source>
        <dbReference type="Proteomes" id="UP000690515"/>
    </source>
</evidence>
<feature type="non-terminal residue" evidence="1">
    <location>
        <position position="1"/>
    </location>
</feature>
<keyword evidence="2" id="KW-1185">Reference proteome</keyword>
<dbReference type="Proteomes" id="UP000690515">
    <property type="component" value="Unassembled WGS sequence"/>
</dbReference>
<name>A0ABS5ZK63_9GAMM</name>
<protein>
    <recommendedName>
        <fullName evidence="3">RHS repeat-associated core domain-containing protein</fullName>
    </recommendedName>
</protein>
<dbReference type="RefSeq" id="WP_215822755.1">
    <property type="nucleotide sequence ID" value="NZ_JAGSOY010000304.1"/>
</dbReference>